<evidence type="ECO:0000313" key="7">
    <source>
        <dbReference type="Proteomes" id="UP000193498"/>
    </source>
</evidence>
<keyword evidence="3" id="KW-1133">Transmembrane helix</keyword>
<evidence type="ECO:0000256" key="2">
    <source>
        <dbReference type="ARBA" id="ARBA00022692"/>
    </source>
</evidence>
<evidence type="ECO:0000256" key="1">
    <source>
        <dbReference type="ARBA" id="ARBA00004370"/>
    </source>
</evidence>
<dbReference type="EMBL" id="MCFE01000042">
    <property type="protein sequence ID" value="ORY03781.1"/>
    <property type="molecule type" value="Genomic_DNA"/>
</dbReference>
<dbReference type="AlphaFoldDB" id="A0A1Y1Z0H1"/>
<keyword evidence="2" id="KW-0812">Transmembrane</keyword>
<feature type="non-terminal residue" evidence="6">
    <location>
        <position position="205"/>
    </location>
</feature>
<dbReference type="Proteomes" id="UP000193498">
    <property type="component" value="Unassembled WGS sequence"/>
</dbReference>
<dbReference type="Gene3D" id="2.60.120.260">
    <property type="entry name" value="Galactose-binding domain-like"/>
    <property type="match status" value="1"/>
</dbReference>
<evidence type="ECO:0000259" key="5">
    <source>
        <dbReference type="PROSITE" id="PS51469"/>
    </source>
</evidence>
<comment type="caution">
    <text evidence="6">The sequence shown here is derived from an EMBL/GenBank/DDBJ whole genome shotgun (WGS) entry which is preliminary data.</text>
</comment>
<organism evidence="6 7">
    <name type="scientific">Basidiobolus meristosporus CBS 931.73</name>
    <dbReference type="NCBI Taxonomy" id="1314790"/>
    <lineage>
        <taxon>Eukaryota</taxon>
        <taxon>Fungi</taxon>
        <taxon>Fungi incertae sedis</taxon>
        <taxon>Zoopagomycota</taxon>
        <taxon>Entomophthoromycotina</taxon>
        <taxon>Basidiobolomycetes</taxon>
        <taxon>Basidiobolales</taxon>
        <taxon>Basidiobolaceae</taxon>
        <taxon>Basidiobolus</taxon>
    </lineage>
</organism>
<proteinExistence type="predicted"/>
<evidence type="ECO:0000256" key="4">
    <source>
        <dbReference type="ARBA" id="ARBA00023136"/>
    </source>
</evidence>
<dbReference type="PANTHER" id="PTHR12911:SF8">
    <property type="entry name" value="KLAROID PROTEIN-RELATED"/>
    <property type="match status" value="1"/>
</dbReference>
<feature type="non-terminal residue" evidence="6">
    <location>
        <position position="1"/>
    </location>
</feature>
<dbReference type="GO" id="GO:0043495">
    <property type="term" value="F:protein-membrane adaptor activity"/>
    <property type="evidence" value="ECO:0007669"/>
    <property type="project" value="TreeGrafter"/>
</dbReference>
<keyword evidence="4" id="KW-0472">Membrane</keyword>
<comment type="subcellular location">
    <subcellularLocation>
        <location evidence="1">Membrane</location>
    </subcellularLocation>
</comment>
<dbReference type="PANTHER" id="PTHR12911">
    <property type="entry name" value="SAD1/UNC-84-LIKE PROTEIN-RELATED"/>
    <property type="match status" value="1"/>
</dbReference>
<dbReference type="InParanoid" id="A0A1Y1Z0H1"/>
<gene>
    <name evidence="6" type="ORF">K493DRAFT_167314</name>
</gene>
<accession>A0A1Y1Z0H1</accession>
<keyword evidence="7" id="KW-1185">Reference proteome</keyword>
<name>A0A1Y1Z0H1_9FUNG</name>
<dbReference type="OrthoDB" id="342281at2759"/>
<feature type="domain" description="SUN" evidence="5">
    <location>
        <begin position="23"/>
        <end position="205"/>
    </location>
</feature>
<evidence type="ECO:0000313" key="6">
    <source>
        <dbReference type="EMBL" id="ORY03781.1"/>
    </source>
</evidence>
<dbReference type="GO" id="GO:0034993">
    <property type="term" value="C:meiotic nuclear membrane microtubule tethering complex"/>
    <property type="evidence" value="ECO:0007669"/>
    <property type="project" value="TreeGrafter"/>
</dbReference>
<dbReference type="STRING" id="1314790.A0A1Y1Z0H1"/>
<evidence type="ECO:0000256" key="3">
    <source>
        <dbReference type="ARBA" id="ARBA00022989"/>
    </source>
</evidence>
<dbReference type="Pfam" id="PF07738">
    <property type="entry name" value="Sad1_UNC"/>
    <property type="match status" value="1"/>
</dbReference>
<dbReference type="InterPro" id="IPR045119">
    <property type="entry name" value="SUN1-5"/>
</dbReference>
<sequence>EGALAKYSADTLGLPDFALYSGGGRVIPSLTSATYHVPSNSYVGRLVARVFNLDVLGSGNPPTIALTPDIHLGRCWPFPGAQGNLTVLLSRNIIPTEFSVEHVPRSVAIDVGSAPRKLAVYGLYEKTGDVEDEISGETVEHEGKLYIQHFLSSYEYDVNNPRNVQTFSVQAHTTTTRPVRIVQLRVLSNYGQETYTCLYRFRVHG</sequence>
<dbReference type="InterPro" id="IPR012919">
    <property type="entry name" value="SUN_dom"/>
</dbReference>
<reference evidence="6 7" key="1">
    <citation type="submission" date="2016-07" db="EMBL/GenBank/DDBJ databases">
        <title>Pervasive Adenine N6-methylation of Active Genes in Fungi.</title>
        <authorList>
            <consortium name="DOE Joint Genome Institute"/>
            <person name="Mondo S.J."/>
            <person name="Dannebaum R.O."/>
            <person name="Kuo R.C."/>
            <person name="Labutti K."/>
            <person name="Haridas S."/>
            <person name="Kuo A."/>
            <person name="Salamov A."/>
            <person name="Ahrendt S.R."/>
            <person name="Lipzen A."/>
            <person name="Sullivan W."/>
            <person name="Andreopoulos W.B."/>
            <person name="Clum A."/>
            <person name="Lindquist E."/>
            <person name="Daum C."/>
            <person name="Ramamoorthy G.K."/>
            <person name="Gryganskyi A."/>
            <person name="Culley D."/>
            <person name="Magnuson J.K."/>
            <person name="James T.Y."/>
            <person name="O'Malley M.A."/>
            <person name="Stajich J.E."/>
            <person name="Spatafora J.W."/>
            <person name="Visel A."/>
            <person name="Grigoriev I.V."/>
        </authorList>
    </citation>
    <scope>NUCLEOTIDE SEQUENCE [LARGE SCALE GENOMIC DNA]</scope>
    <source>
        <strain evidence="6 7">CBS 931.73</strain>
    </source>
</reference>
<protein>
    <recommendedName>
        <fullName evidence="5">SUN domain-containing protein</fullName>
    </recommendedName>
</protein>
<dbReference type="PROSITE" id="PS51469">
    <property type="entry name" value="SUN"/>
    <property type="match status" value="1"/>
</dbReference>